<dbReference type="AlphaFoldDB" id="K1WU20"/>
<gene>
    <name evidence="2" type="ORF">MBM_00243</name>
</gene>
<dbReference type="HOGENOM" id="CLU_295119_0_0_1"/>
<sequence length="1026" mass="111844">MRTIELKADNGDVQFEPLYPMTADQEEDHEKVLAAFDILTAMSSHRSLSNSMWSDENYKARMELKKKATPCYKPTRLTAFRLGSAKVSASSSSLMSHQQQAGYIPPHLRPAVQPTSSPTPTPTPTPTSPLRLSAAAAAFVPRSPPSFPLQGTAAPRLSATATAFSPQSPSQPPPSPPCLSAAASAFTPLSPAAFVPSTSSTTTKTQPPTTGYVLPHLRRRPDTTTLCAKSATDKPAEVAVKETKIVAQIEPHLQAPRVGSEKFAVVVEPAPYVLPHLRRAGNATALQTSPEKPAETTSTIPFQATPFQATPSEATPAHVFEPAALPNNAFISVTSATPDKPAATSPEDTKKDEFMEWISKKNALPKIVTKIERAPSVVAVKTQEMPSYQVQPPAAEYQKPADSSALKDVSAEVKISRSQEREAAEVAAFLDHISKGNKLKNYGGPKQLHNMSATPNNPFAKEKFHLKQNSIQKFQESLEAGATAPTSGKKWTNAAVVNAQQVQPIVNSFEAPITQNAASAFQTRPVGLAENKKPVDQIGQMGPQAIFNPNSKAPNGSAHLTGTGTTKPAGWATPMKFIAAKICSDIKSQPPIAVEDAHPLTKGALIKTTGFKPAKESGSFGARISNTGVAPAVPSQDIRATTGNDPSALVDWNGAWAPGPCDWEYERGGFDDGFVPNYIRDWQNTIPAAASVLVDVSAPGFLDGTCPLRDAELMLPVIYDGPTFPDIEGSEDNNKRLYQIAEHEAHNFLVTWERKQMREKKMIELSNQRHAEIANMPREPNPFAPQIDVYLRPVEYKDVADLTIIYNHYVMNTDIPEDQEKIAVEDMSEIIRITKAEKLPFIVAVKGRMPTSNDAQGRSGSKKVIMPAVESVIGFSFSERYGYGFASRANGRSRATATLQLYTHPDYTRKGVGRNLLDRLIHCITPSYAYKNACGWINPTNDKVNESGGGGTFHQVLFQFPVESRDDPNIGWISRFFLKFHIRESNPNKRLKAICRSSPRGIRAHFLDMAIFQYETHHAAEFDAFL</sequence>
<reference evidence="2 3" key="1">
    <citation type="journal article" date="2012" name="BMC Genomics">
        <title>Sequencing the genome of Marssonina brunnea reveals fungus-poplar co-evolution.</title>
        <authorList>
            <person name="Zhu S."/>
            <person name="Cao Y.-Z."/>
            <person name="Jiang C."/>
            <person name="Tan B.-Y."/>
            <person name="Wang Z."/>
            <person name="Feng S."/>
            <person name="Zhang L."/>
            <person name="Su X.-H."/>
            <person name="Brejova B."/>
            <person name="Vinar T."/>
            <person name="Xu M."/>
            <person name="Wang M.-X."/>
            <person name="Zhang S.-G."/>
            <person name="Huang M.-R."/>
            <person name="Wu R."/>
            <person name="Zhou Y."/>
        </authorList>
    </citation>
    <scope>NUCLEOTIDE SEQUENCE [LARGE SCALE GENOMIC DNA]</scope>
    <source>
        <strain evidence="2 3">MB_m1</strain>
    </source>
</reference>
<dbReference type="GeneID" id="18756178"/>
<dbReference type="EMBL" id="JH921428">
    <property type="protein sequence ID" value="EKD21130.1"/>
    <property type="molecule type" value="Genomic_DNA"/>
</dbReference>
<feature type="region of interest" description="Disordered" evidence="1">
    <location>
        <begin position="160"/>
        <end position="181"/>
    </location>
</feature>
<evidence type="ECO:0000313" key="3">
    <source>
        <dbReference type="Proteomes" id="UP000006753"/>
    </source>
</evidence>
<dbReference type="InterPro" id="IPR016181">
    <property type="entry name" value="Acyl_CoA_acyltransferase"/>
</dbReference>
<feature type="compositionally biased region" description="Low complexity" evidence="1">
    <location>
        <begin position="196"/>
        <end position="210"/>
    </location>
</feature>
<evidence type="ECO:0000313" key="2">
    <source>
        <dbReference type="EMBL" id="EKD21130.1"/>
    </source>
</evidence>
<feature type="compositionally biased region" description="Pro residues" evidence="1">
    <location>
        <begin position="117"/>
        <end position="127"/>
    </location>
</feature>
<protein>
    <recommendedName>
        <fullName evidence="4">N-acetyltransferase domain-containing protein</fullName>
    </recommendedName>
</protein>
<organism evidence="2 3">
    <name type="scientific">Marssonina brunnea f. sp. multigermtubi (strain MB_m1)</name>
    <name type="common">Marssonina leaf spot fungus</name>
    <dbReference type="NCBI Taxonomy" id="1072389"/>
    <lineage>
        <taxon>Eukaryota</taxon>
        <taxon>Fungi</taxon>
        <taxon>Dikarya</taxon>
        <taxon>Ascomycota</taxon>
        <taxon>Pezizomycotina</taxon>
        <taxon>Leotiomycetes</taxon>
        <taxon>Helotiales</taxon>
        <taxon>Drepanopezizaceae</taxon>
        <taxon>Drepanopeziza</taxon>
    </lineage>
</organism>
<keyword evidence="3" id="KW-1185">Reference proteome</keyword>
<name>K1WU20_MARBU</name>
<dbReference type="eggNOG" id="ENOG502SV8I">
    <property type="taxonomic scope" value="Eukaryota"/>
</dbReference>
<proteinExistence type="predicted"/>
<evidence type="ECO:0000256" key="1">
    <source>
        <dbReference type="SAM" id="MobiDB-lite"/>
    </source>
</evidence>
<dbReference type="Proteomes" id="UP000006753">
    <property type="component" value="Unassembled WGS sequence"/>
</dbReference>
<feature type="region of interest" description="Disordered" evidence="1">
    <location>
        <begin position="106"/>
        <end position="129"/>
    </location>
</feature>
<dbReference type="SUPFAM" id="SSF55729">
    <property type="entry name" value="Acyl-CoA N-acyltransferases (Nat)"/>
    <property type="match status" value="1"/>
</dbReference>
<feature type="region of interest" description="Disordered" evidence="1">
    <location>
        <begin position="195"/>
        <end position="216"/>
    </location>
</feature>
<dbReference type="KEGG" id="mbe:MBM_00243"/>
<dbReference type="Gene3D" id="3.40.630.30">
    <property type="match status" value="1"/>
</dbReference>
<dbReference type="RefSeq" id="XP_007288132.1">
    <property type="nucleotide sequence ID" value="XM_007288070.1"/>
</dbReference>
<dbReference type="OrthoDB" id="2129362at2759"/>
<dbReference type="InParanoid" id="K1WU20"/>
<evidence type="ECO:0008006" key="4">
    <source>
        <dbReference type="Google" id="ProtNLM"/>
    </source>
</evidence>
<accession>K1WU20</accession>